<name>A0A2P4ZQM3_9HYPO</name>
<keyword evidence="2" id="KW-1185">Reference proteome</keyword>
<dbReference type="AlphaFoldDB" id="A0A2P4ZQM3"/>
<evidence type="ECO:0000313" key="2">
    <source>
        <dbReference type="Proteomes" id="UP000054821"/>
    </source>
</evidence>
<sequence>MDVLNIYIHLHPIASTRKLFKAPFHQAGSGQSSRGYLVPTAPTSASRKYLGVGLWSVFVLLLHVLVLSQNGKIGSFEAGFQRPSLSGGIVSRVSLCNDQLPTGSSDALHHSNASRRCANIGSIGRIIHVLLPSSGCTAKSATRSNGSSSSNIWSTTSQSSLYEQRRIIQASIPNALILEYGQYLYMSLNFVAAAIK</sequence>
<accession>A0A2P4ZQM3</accession>
<protein>
    <submittedName>
        <fullName evidence="1">Uncharacterized protein</fullName>
    </submittedName>
</protein>
<gene>
    <name evidence="1" type="ORF">TGAM01_v204584</name>
</gene>
<evidence type="ECO:0000313" key="1">
    <source>
        <dbReference type="EMBL" id="PON26574.1"/>
    </source>
</evidence>
<comment type="caution">
    <text evidence="1">The sequence shown here is derived from an EMBL/GenBank/DDBJ whole genome shotgun (WGS) entry which is preliminary data.</text>
</comment>
<dbReference type="EMBL" id="JPDN02000013">
    <property type="protein sequence ID" value="PON26574.1"/>
    <property type="molecule type" value="Genomic_DNA"/>
</dbReference>
<dbReference type="Proteomes" id="UP000054821">
    <property type="component" value="Unassembled WGS sequence"/>
</dbReference>
<dbReference type="GeneID" id="29984600"/>
<reference evidence="1 2" key="1">
    <citation type="journal article" date="2016" name="Genome Announc.">
        <title>Draft Whole-Genome Sequence of Trichoderma gamsii T6085, a Promising Biocontrol Agent of Fusarium Head Blight on Wheat.</title>
        <authorList>
            <person name="Baroncelli R."/>
            <person name="Zapparata A."/>
            <person name="Piaggeschi G."/>
            <person name="Sarrocco S."/>
            <person name="Vannacci G."/>
        </authorList>
    </citation>
    <scope>NUCLEOTIDE SEQUENCE [LARGE SCALE GENOMIC DNA]</scope>
    <source>
        <strain evidence="1 2">T6085</strain>
    </source>
</reference>
<organism evidence="1 2">
    <name type="scientific">Trichoderma gamsii</name>
    <dbReference type="NCBI Taxonomy" id="398673"/>
    <lineage>
        <taxon>Eukaryota</taxon>
        <taxon>Fungi</taxon>
        <taxon>Dikarya</taxon>
        <taxon>Ascomycota</taxon>
        <taxon>Pezizomycotina</taxon>
        <taxon>Sordariomycetes</taxon>
        <taxon>Hypocreomycetidae</taxon>
        <taxon>Hypocreales</taxon>
        <taxon>Hypocreaceae</taxon>
        <taxon>Trichoderma</taxon>
    </lineage>
</organism>
<dbReference type="RefSeq" id="XP_018662330.1">
    <property type="nucleotide sequence ID" value="XM_018804517.1"/>
</dbReference>
<proteinExistence type="predicted"/>